<dbReference type="PROSITE" id="PS50013">
    <property type="entry name" value="CHROMO_2"/>
    <property type="match status" value="1"/>
</dbReference>
<dbReference type="AlphaFoldDB" id="A0A1J4KVJ1"/>
<organism evidence="5 6">
    <name type="scientific">Tritrichomonas foetus</name>
    <dbReference type="NCBI Taxonomy" id="1144522"/>
    <lineage>
        <taxon>Eukaryota</taxon>
        <taxon>Metamonada</taxon>
        <taxon>Parabasalia</taxon>
        <taxon>Tritrichomonadida</taxon>
        <taxon>Tritrichomonadidae</taxon>
        <taxon>Tritrichomonas</taxon>
    </lineage>
</organism>
<evidence type="ECO:0000259" key="4">
    <source>
        <dbReference type="PROSITE" id="PS50013"/>
    </source>
</evidence>
<dbReference type="PANTHER" id="PTHR22812">
    <property type="entry name" value="CHROMOBOX PROTEIN"/>
    <property type="match status" value="1"/>
</dbReference>
<feature type="compositionally biased region" description="Basic residues" evidence="3">
    <location>
        <begin position="304"/>
        <end position="317"/>
    </location>
</feature>
<keyword evidence="2" id="KW-0539">Nucleus</keyword>
<dbReference type="PROSITE" id="PS00598">
    <property type="entry name" value="CHROMO_1"/>
    <property type="match status" value="1"/>
</dbReference>
<feature type="compositionally biased region" description="Polar residues" evidence="3">
    <location>
        <begin position="217"/>
        <end position="228"/>
    </location>
</feature>
<dbReference type="Proteomes" id="UP000179807">
    <property type="component" value="Unassembled WGS sequence"/>
</dbReference>
<dbReference type="InterPro" id="IPR016197">
    <property type="entry name" value="Chromo-like_dom_sf"/>
</dbReference>
<evidence type="ECO:0000256" key="3">
    <source>
        <dbReference type="SAM" id="MobiDB-lite"/>
    </source>
</evidence>
<feature type="region of interest" description="Disordered" evidence="3">
    <location>
        <begin position="107"/>
        <end position="238"/>
    </location>
</feature>
<feature type="region of interest" description="Disordered" evidence="3">
    <location>
        <begin position="1"/>
        <end position="57"/>
    </location>
</feature>
<dbReference type="EMBL" id="MLAK01000488">
    <property type="protein sequence ID" value="OHT13710.1"/>
    <property type="molecule type" value="Genomic_DNA"/>
</dbReference>
<feature type="compositionally biased region" description="Acidic residues" evidence="3">
    <location>
        <begin position="42"/>
        <end position="57"/>
    </location>
</feature>
<keyword evidence="6" id="KW-1185">Reference proteome</keyword>
<dbReference type="CDD" id="cd00024">
    <property type="entry name" value="CD_CSD"/>
    <property type="match status" value="1"/>
</dbReference>
<dbReference type="InterPro" id="IPR023780">
    <property type="entry name" value="Chromo_domain"/>
</dbReference>
<dbReference type="VEuPathDB" id="TrichDB:TRFO_43277"/>
<comment type="subcellular location">
    <subcellularLocation>
        <location evidence="1">Nucleus</location>
    </subcellularLocation>
</comment>
<feature type="compositionally biased region" description="Acidic residues" evidence="3">
    <location>
        <begin position="192"/>
        <end position="212"/>
    </location>
</feature>
<proteinExistence type="predicted"/>
<reference evidence="5" key="1">
    <citation type="submission" date="2016-10" db="EMBL/GenBank/DDBJ databases">
        <authorList>
            <person name="Benchimol M."/>
            <person name="Almeida L.G."/>
            <person name="Vasconcelos A.T."/>
            <person name="Perreira-Neves A."/>
            <person name="Rosa I.A."/>
            <person name="Tasca T."/>
            <person name="Bogo M.R."/>
            <person name="de Souza W."/>
        </authorList>
    </citation>
    <scope>NUCLEOTIDE SEQUENCE [LARGE SCALE GENOMIC DNA]</scope>
    <source>
        <strain evidence="5">K</strain>
    </source>
</reference>
<evidence type="ECO:0000313" key="6">
    <source>
        <dbReference type="Proteomes" id="UP000179807"/>
    </source>
</evidence>
<feature type="region of interest" description="Disordered" evidence="3">
    <location>
        <begin position="252"/>
        <end position="319"/>
    </location>
</feature>
<gene>
    <name evidence="5" type="ORF">TRFO_43277</name>
</gene>
<dbReference type="OrthoDB" id="433924at2759"/>
<evidence type="ECO:0000313" key="5">
    <source>
        <dbReference type="EMBL" id="OHT13710.1"/>
    </source>
</evidence>
<feature type="compositionally biased region" description="Acidic residues" evidence="3">
    <location>
        <begin position="281"/>
        <end position="292"/>
    </location>
</feature>
<feature type="domain" description="Chromo" evidence="4">
    <location>
        <begin position="57"/>
        <end position="117"/>
    </location>
</feature>
<sequence length="365" mass="42315">MEITVEDIPQPTSGKTEQPPQNEEANNEVNDQETTEEKTEEKENENDDENEEEEEVYEVERILNHRILKGVTQYYIKWKGYDDEEDNTWVDEADMEGSQELIREYLNGIKAQKQDEHDSSNSEKAKTKKSKKKISKELKDSPIKERTVFDEEEDEKKVAGILDDEIMDVVSDNPDPDTRNSDNEEFTKIDALIEEGNDDPKDEDFQLSESEEERIKSTVQRKQTNTDKNPYKKYQESTGIISRLAYQKLFDIGTSSSSEDEKESKTAKKNKTKKEIKKEDTDENNSDDDDVSSDYADSNVREVKPKKHSKSKPKKATHSIVGVTMKKNAIYYQVRNSNGHVSSYSKKDVEEKFPRMLLQFLHQLI</sequence>
<feature type="compositionally biased region" description="Basic and acidic residues" evidence="3">
    <location>
        <begin position="112"/>
        <end position="125"/>
    </location>
</feature>
<dbReference type="SMART" id="SM00298">
    <property type="entry name" value="CHROMO"/>
    <property type="match status" value="1"/>
</dbReference>
<dbReference type="InterPro" id="IPR051219">
    <property type="entry name" value="Heterochromatin_chromo-domain"/>
</dbReference>
<evidence type="ECO:0000256" key="2">
    <source>
        <dbReference type="ARBA" id="ARBA00023242"/>
    </source>
</evidence>
<name>A0A1J4KVJ1_9EUKA</name>
<accession>A0A1J4KVJ1</accession>
<comment type="caution">
    <text evidence="5">The sequence shown here is derived from an EMBL/GenBank/DDBJ whole genome shotgun (WGS) entry which is preliminary data.</text>
</comment>
<feature type="compositionally biased region" description="Low complexity" evidence="3">
    <location>
        <begin position="17"/>
        <end position="29"/>
    </location>
</feature>
<feature type="compositionally biased region" description="Basic and acidic residues" evidence="3">
    <location>
        <begin position="135"/>
        <end position="149"/>
    </location>
</feature>
<dbReference type="GeneID" id="94849422"/>
<dbReference type="Pfam" id="PF00385">
    <property type="entry name" value="Chromo"/>
    <property type="match status" value="1"/>
</dbReference>
<feature type="compositionally biased region" description="Basic and acidic residues" evidence="3">
    <location>
        <begin position="176"/>
        <end position="188"/>
    </location>
</feature>
<dbReference type="InterPro" id="IPR000953">
    <property type="entry name" value="Chromo/chromo_shadow_dom"/>
</dbReference>
<dbReference type="SUPFAM" id="SSF54160">
    <property type="entry name" value="Chromo domain-like"/>
    <property type="match status" value="1"/>
</dbReference>
<dbReference type="InterPro" id="IPR023779">
    <property type="entry name" value="Chromodomain_CS"/>
</dbReference>
<dbReference type="RefSeq" id="XP_068366846.1">
    <property type="nucleotide sequence ID" value="XM_068514718.1"/>
</dbReference>
<dbReference type="Gene3D" id="2.40.50.40">
    <property type="match status" value="1"/>
</dbReference>
<dbReference type="GO" id="GO:0005634">
    <property type="term" value="C:nucleus"/>
    <property type="evidence" value="ECO:0007669"/>
    <property type="project" value="UniProtKB-SubCell"/>
</dbReference>
<evidence type="ECO:0000256" key="1">
    <source>
        <dbReference type="ARBA" id="ARBA00004123"/>
    </source>
</evidence>
<protein>
    <recommendedName>
        <fullName evidence="4">Chromo domain-containing protein</fullName>
    </recommendedName>
</protein>